<dbReference type="CDD" id="cd00567">
    <property type="entry name" value="ACAD"/>
    <property type="match status" value="1"/>
</dbReference>
<sequence length="603" mass="63942">MTEPGTGLHAPRGSRGRPRRLALGASFEAAMGDAWGSGPFGYAASRRRDEDEREASDEYGALRRMGFLEWTIPASAGGLAVDVDETFLLTRLLSRRDQTLAVTAMATSVGYLPVWVDGTDAQRRELGARILAGDRVAFALSEEAHGSDVLGNETVAVRDGADWRVSGRKEGIGNAPLARFLTCVARTGARPGPGSLSLLLVDRTTAGADPETVRSGRTWRLTGLRGFALGDVSLRDAHVPASGLIGQEGHGLETVLRSGQVARALVTALPLGGADTSLRLALDFASWRRIFGRTVAESPYSRRQLAECFAQLLFAESANTTAIRGIQAFPGHASILSSAVKYRIPRQLAALQDVLTDVLGARHFDRDAPRAWPHAKAVRDGRVAHFADGNGVVNLKVVAAALDRVLPADVRMADVADPGDALARVADLDAELPGFRPERQTVAPQGADVVTVALAGAARRLAADAAEPGPAGDLARRVTADLDALWELGRAARLRHAARARAEGAAYLSSVHPLRTAELGCVVVMAGCAAAAWAGNPRALGDEEDTLAVFALGLALQVGTADDVDDGIVERVMRVAERLHAEGRLFSHLPVRLAPEREAPPWR</sequence>
<organism evidence="9 10">
    <name type="scientific">Clavibacter tessellarius</name>
    <dbReference type="NCBI Taxonomy" id="31965"/>
    <lineage>
        <taxon>Bacteria</taxon>
        <taxon>Bacillati</taxon>
        <taxon>Actinomycetota</taxon>
        <taxon>Actinomycetes</taxon>
        <taxon>Micrococcales</taxon>
        <taxon>Microbacteriaceae</taxon>
        <taxon>Clavibacter</taxon>
    </lineage>
</organism>
<dbReference type="AlphaFoldDB" id="A0A225CPL5"/>
<dbReference type="InterPro" id="IPR036250">
    <property type="entry name" value="AcylCo_DH-like_C"/>
</dbReference>
<dbReference type="PANTHER" id="PTHR43884">
    <property type="entry name" value="ACYL-COA DEHYDROGENASE"/>
    <property type="match status" value="1"/>
</dbReference>
<evidence type="ECO:0000256" key="3">
    <source>
        <dbReference type="ARBA" id="ARBA00022630"/>
    </source>
</evidence>
<dbReference type="Gene3D" id="1.20.140.10">
    <property type="entry name" value="Butyryl-CoA Dehydrogenase, subunit A, domain 3"/>
    <property type="match status" value="1"/>
</dbReference>
<reference evidence="9" key="1">
    <citation type="submission" date="2017-08" db="EMBL/GenBank/DDBJ databases">
        <title>Genomes of multiple Clavibacter strains from different subspecies.</title>
        <authorList>
            <person name="Yuan X.-K."/>
            <person name="Li X.-S."/>
            <person name="Nie J."/>
            <person name="De Boer S.H."/>
        </authorList>
    </citation>
    <scope>NUCLEOTIDE SEQUENCE [LARGE SCALE GENOMIC DNA]</scope>
    <source>
        <strain evidence="9">ATCC 33566</strain>
    </source>
</reference>
<dbReference type="GO" id="GO:0005886">
    <property type="term" value="C:plasma membrane"/>
    <property type="evidence" value="ECO:0007669"/>
    <property type="project" value="TreeGrafter"/>
</dbReference>
<dbReference type="InterPro" id="IPR006091">
    <property type="entry name" value="Acyl-CoA_Oxase/DH_mid-dom"/>
</dbReference>
<dbReference type="Pfam" id="PF02771">
    <property type="entry name" value="Acyl-CoA_dh_N"/>
    <property type="match status" value="1"/>
</dbReference>
<evidence type="ECO:0008006" key="11">
    <source>
        <dbReference type="Google" id="ProtNLM"/>
    </source>
</evidence>
<evidence type="ECO:0000313" key="10">
    <source>
        <dbReference type="Proteomes" id="UP000215316"/>
    </source>
</evidence>
<proteinExistence type="inferred from homology"/>
<comment type="cofactor">
    <cofactor evidence="1 5">
        <name>FAD</name>
        <dbReference type="ChEBI" id="CHEBI:57692"/>
    </cofactor>
</comment>
<evidence type="ECO:0000256" key="4">
    <source>
        <dbReference type="ARBA" id="ARBA00022827"/>
    </source>
</evidence>
<dbReference type="Pfam" id="PF02770">
    <property type="entry name" value="Acyl-CoA_dh_M"/>
    <property type="match status" value="1"/>
</dbReference>
<keyword evidence="5" id="KW-0560">Oxidoreductase</keyword>
<dbReference type="InterPro" id="IPR046373">
    <property type="entry name" value="Acyl-CoA_Oxase/DH_mid-dom_sf"/>
</dbReference>
<feature type="domain" description="Acyl-CoA oxidase/dehydrogenase middle" evidence="7">
    <location>
        <begin position="137"/>
        <end position="236"/>
    </location>
</feature>
<gene>
    <name evidence="9" type="ORF">B5P24_12115</name>
</gene>
<dbReference type="InterPro" id="IPR037069">
    <property type="entry name" value="AcylCoA_DH/ox_N_sf"/>
</dbReference>
<dbReference type="InterPro" id="IPR009075">
    <property type="entry name" value="AcylCo_DH/oxidase_C"/>
</dbReference>
<dbReference type="Proteomes" id="UP000215316">
    <property type="component" value="Unassembled WGS sequence"/>
</dbReference>
<evidence type="ECO:0000256" key="5">
    <source>
        <dbReference type="RuleBase" id="RU362125"/>
    </source>
</evidence>
<comment type="similarity">
    <text evidence="2 5">Belongs to the acyl-CoA dehydrogenase family.</text>
</comment>
<comment type="caution">
    <text evidence="9">The sequence shown here is derived from an EMBL/GenBank/DDBJ whole genome shotgun (WGS) entry which is preliminary data.</text>
</comment>
<protein>
    <recommendedName>
        <fullName evidence="11">Acyl-CoA dehydrogenase</fullName>
    </recommendedName>
</protein>
<evidence type="ECO:0000256" key="2">
    <source>
        <dbReference type="ARBA" id="ARBA00009347"/>
    </source>
</evidence>
<dbReference type="SUPFAM" id="SSF56645">
    <property type="entry name" value="Acyl-CoA dehydrogenase NM domain-like"/>
    <property type="match status" value="1"/>
</dbReference>
<accession>A0A225CPL5</accession>
<evidence type="ECO:0000313" key="9">
    <source>
        <dbReference type="EMBL" id="OQJ63682.1"/>
    </source>
</evidence>
<dbReference type="OrthoDB" id="3666321at2"/>
<name>A0A225CPL5_9MICO</name>
<evidence type="ECO:0000259" key="8">
    <source>
        <dbReference type="Pfam" id="PF02771"/>
    </source>
</evidence>
<dbReference type="RefSeq" id="WP_094129907.1">
    <property type="nucleotide sequence ID" value="NZ_CP040788.1"/>
</dbReference>
<dbReference type="GO" id="GO:0050660">
    <property type="term" value="F:flavin adenine dinucleotide binding"/>
    <property type="evidence" value="ECO:0007669"/>
    <property type="project" value="InterPro"/>
</dbReference>
<feature type="domain" description="Acyl-CoA dehydrogenase/oxidase C-terminal" evidence="6">
    <location>
        <begin position="249"/>
        <end position="402"/>
    </location>
</feature>
<dbReference type="Gene3D" id="1.10.540.10">
    <property type="entry name" value="Acyl-CoA dehydrogenase/oxidase, N-terminal domain"/>
    <property type="match status" value="1"/>
</dbReference>
<keyword evidence="4 5" id="KW-0274">FAD</keyword>
<dbReference type="InterPro" id="IPR009100">
    <property type="entry name" value="AcylCoA_DH/oxidase_NM_dom_sf"/>
</dbReference>
<dbReference type="SUPFAM" id="SSF47203">
    <property type="entry name" value="Acyl-CoA dehydrogenase C-terminal domain-like"/>
    <property type="match status" value="1"/>
</dbReference>
<dbReference type="GO" id="GO:0003995">
    <property type="term" value="F:acyl-CoA dehydrogenase activity"/>
    <property type="evidence" value="ECO:0007669"/>
    <property type="project" value="TreeGrafter"/>
</dbReference>
<feature type="domain" description="Acyl-CoA dehydrogenase/oxidase N-terminal" evidence="8">
    <location>
        <begin position="48"/>
        <end position="134"/>
    </location>
</feature>
<evidence type="ECO:0000259" key="6">
    <source>
        <dbReference type="Pfam" id="PF00441"/>
    </source>
</evidence>
<dbReference type="InterPro" id="IPR013786">
    <property type="entry name" value="AcylCoA_DH/ox_N"/>
</dbReference>
<keyword evidence="3 5" id="KW-0285">Flavoprotein</keyword>
<evidence type="ECO:0000256" key="1">
    <source>
        <dbReference type="ARBA" id="ARBA00001974"/>
    </source>
</evidence>
<dbReference type="PANTHER" id="PTHR43884:SF19">
    <property type="entry name" value="ACYL-COA DEHYDROGENASE FADE4-RELATED"/>
    <property type="match status" value="1"/>
</dbReference>
<dbReference type="Gene3D" id="2.40.110.10">
    <property type="entry name" value="Butyryl-CoA Dehydrogenase, subunit A, domain 2"/>
    <property type="match status" value="1"/>
</dbReference>
<keyword evidence="10" id="KW-1185">Reference proteome</keyword>
<evidence type="ECO:0000259" key="7">
    <source>
        <dbReference type="Pfam" id="PF02770"/>
    </source>
</evidence>
<dbReference type="Pfam" id="PF00441">
    <property type="entry name" value="Acyl-CoA_dh_1"/>
    <property type="match status" value="1"/>
</dbReference>
<dbReference type="EMBL" id="MZMQ01000001">
    <property type="protein sequence ID" value="OQJ63682.1"/>
    <property type="molecule type" value="Genomic_DNA"/>
</dbReference>